<evidence type="ECO:0000256" key="1">
    <source>
        <dbReference type="SAM" id="MobiDB-lite"/>
    </source>
</evidence>
<sequence>MSIPPGKPEGTPDSPVSSSVEQDSTEDESVSGHFHYRKAQSISDSSDSTSRAPKAPPRRASFRRLSSRAKILEAHQKEKELHPEENKAISGSIPVPGRSATHRDKDWQHSSGSPNSASLQAFLTEVEQDDVAASLGRFDRAGSVTSETSLPDIQSKPFEYDRLLMFVNPDNPKSPLFKAFKKHFSVSFKAMPPYEQNRVYKFCLSRLSTICFNSDPTESAAKGFLTSSLQDYKSEVCERFSTCSAQCEEAGKVISVEALLMKLGIKGKTGRAIAVAAEKSIEWLSAGSEQRAGGMANPIHRCSQLENEAFYVGLYRYYF</sequence>
<protein>
    <submittedName>
        <fullName evidence="2">Uncharacterized protein</fullName>
    </submittedName>
</protein>
<dbReference type="EMBL" id="JOKG01000002">
    <property type="protein sequence ID" value="KEQ14895.1"/>
    <property type="molecule type" value="Genomic_DNA"/>
</dbReference>
<feature type="region of interest" description="Disordered" evidence="1">
    <location>
        <begin position="1"/>
        <end position="116"/>
    </location>
</feature>
<comment type="caution">
    <text evidence="2">The sequence shown here is derived from an EMBL/GenBank/DDBJ whole genome shotgun (WGS) entry which is preliminary data.</text>
</comment>
<feature type="compositionally biased region" description="Basic and acidic residues" evidence="1">
    <location>
        <begin position="70"/>
        <end position="87"/>
    </location>
</feature>
<name>A0A081N8X2_9GAMM</name>
<gene>
    <name evidence="2" type="ORF">GZ77_11575</name>
</gene>
<keyword evidence="3" id="KW-1185">Reference proteome</keyword>
<dbReference type="RefSeq" id="WP_034875041.1">
    <property type="nucleotide sequence ID" value="NZ_JOKG01000002.1"/>
</dbReference>
<evidence type="ECO:0000313" key="2">
    <source>
        <dbReference type="EMBL" id="KEQ14895.1"/>
    </source>
</evidence>
<evidence type="ECO:0000313" key="3">
    <source>
        <dbReference type="Proteomes" id="UP000028006"/>
    </source>
</evidence>
<proteinExistence type="predicted"/>
<dbReference type="AlphaFoldDB" id="A0A081N8X2"/>
<dbReference type="Proteomes" id="UP000028006">
    <property type="component" value="Unassembled WGS sequence"/>
</dbReference>
<accession>A0A081N8X2</accession>
<reference evidence="2 3" key="1">
    <citation type="submission" date="2014-06" db="EMBL/GenBank/DDBJ databases">
        <title>Whole Genome Sequences of Three Symbiotic Endozoicomonas Bacteria.</title>
        <authorList>
            <person name="Neave M.J."/>
            <person name="Apprill A."/>
            <person name="Voolstra C.R."/>
        </authorList>
    </citation>
    <scope>NUCLEOTIDE SEQUENCE [LARGE SCALE GENOMIC DNA]</scope>
    <source>
        <strain evidence="2 3">LMG 24815</strain>
    </source>
</reference>
<feature type="compositionally biased region" description="Basic residues" evidence="1">
    <location>
        <begin position="56"/>
        <end position="67"/>
    </location>
</feature>
<feature type="compositionally biased region" description="Low complexity" evidence="1">
    <location>
        <begin position="41"/>
        <end position="50"/>
    </location>
</feature>
<organism evidence="2 3">
    <name type="scientific">Endozoicomonas montiporae</name>
    <dbReference type="NCBI Taxonomy" id="1027273"/>
    <lineage>
        <taxon>Bacteria</taxon>
        <taxon>Pseudomonadati</taxon>
        <taxon>Pseudomonadota</taxon>
        <taxon>Gammaproteobacteria</taxon>
        <taxon>Oceanospirillales</taxon>
        <taxon>Endozoicomonadaceae</taxon>
        <taxon>Endozoicomonas</taxon>
    </lineage>
</organism>